<reference evidence="2 3" key="1">
    <citation type="journal article" date="2019" name="Int. J. Syst. Evol. Microbiol.">
        <title>The Global Catalogue of Microorganisms (GCM) 10K type strain sequencing project: providing services to taxonomists for standard genome sequencing and annotation.</title>
        <authorList>
            <consortium name="The Broad Institute Genomics Platform"/>
            <consortium name="The Broad Institute Genome Sequencing Center for Infectious Disease"/>
            <person name="Wu L."/>
            <person name="Ma J."/>
        </authorList>
    </citation>
    <scope>NUCLEOTIDE SEQUENCE [LARGE SCALE GENOMIC DNA]</scope>
    <source>
        <strain evidence="2 3">CGMCC 1.12237</strain>
    </source>
</reference>
<dbReference type="AlphaFoldDB" id="A0ABD5RCK2"/>
<dbReference type="EMBL" id="JBHSKX010000002">
    <property type="protein sequence ID" value="MFC5367724.1"/>
    <property type="molecule type" value="Genomic_DNA"/>
</dbReference>
<dbReference type="RefSeq" id="WP_227229970.1">
    <property type="nucleotide sequence ID" value="NZ_JAJCVJ010000002.1"/>
</dbReference>
<dbReference type="Pfam" id="PF24365">
    <property type="entry name" value="DUF7521"/>
    <property type="match status" value="1"/>
</dbReference>
<keyword evidence="3" id="KW-1185">Reference proteome</keyword>
<organism evidence="2 3">
    <name type="scientific">Salinirubrum litoreum</name>
    <dbReference type="NCBI Taxonomy" id="1126234"/>
    <lineage>
        <taxon>Archaea</taxon>
        <taxon>Methanobacteriati</taxon>
        <taxon>Methanobacteriota</taxon>
        <taxon>Stenosarchaea group</taxon>
        <taxon>Halobacteria</taxon>
        <taxon>Halobacteriales</taxon>
        <taxon>Haloferacaceae</taxon>
        <taxon>Salinirubrum</taxon>
    </lineage>
</organism>
<evidence type="ECO:0008006" key="4">
    <source>
        <dbReference type="Google" id="ProtNLM"/>
    </source>
</evidence>
<keyword evidence="1" id="KW-1133">Transmembrane helix</keyword>
<keyword evidence="1" id="KW-0472">Membrane</keyword>
<protein>
    <recommendedName>
        <fullName evidence="4">DMSO reductase anchor subunit</fullName>
    </recommendedName>
</protein>
<dbReference type="Proteomes" id="UP001596201">
    <property type="component" value="Unassembled WGS sequence"/>
</dbReference>
<feature type="transmembrane region" description="Helical" evidence="1">
    <location>
        <begin position="39"/>
        <end position="61"/>
    </location>
</feature>
<proteinExistence type="predicted"/>
<evidence type="ECO:0000313" key="3">
    <source>
        <dbReference type="Proteomes" id="UP001596201"/>
    </source>
</evidence>
<name>A0ABD5RCK2_9EURY</name>
<keyword evidence="1" id="KW-0812">Transmembrane</keyword>
<feature type="transmembrane region" description="Helical" evidence="1">
    <location>
        <begin position="67"/>
        <end position="88"/>
    </location>
</feature>
<comment type="caution">
    <text evidence="2">The sequence shown here is derived from an EMBL/GenBank/DDBJ whole genome shotgun (WGS) entry which is preliminary data.</text>
</comment>
<gene>
    <name evidence="2" type="ORF">ACFPJ5_12345</name>
</gene>
<dbReference type="InterPro" id="IPR055943">
    <property type="entry name" value="DUF7521"/>
</dbReference>
<evidence type="ECO:0000313" key="2">
    <source>
        <dbReference type="EMBL" id="MFC5367724.1"/>
    </source>
</evidence>
<feature type="transmembrane region" description="Helical" evidence="1">
    <location>
        <begin position="6"/>
        <end position="27"/>
    </location>
</feature>
<sequence>MQPTYTLLVTAKTVTFLLGGGLALLAFRVARDRDSRQLHALATGFLLVTLGSVTSALHHVAPLSQSLGLRLGSVLTAVGFAAFGYSLYATGSVVPRRSGRGVQ</sequence>
<evidence type="ECO:0000256" key="1">
    <source>
        <dbReference type="SAM" id="Phobius"/>
    </source>
</evidence>
<accession>A0ABD5RCK2</accession>